<feature type="region of interest" description="Disordered" evidence="1">
    <location>
        <begin position="39"/>
        <end position="64"/>
    </location>
</feature>
<dbReference type="AlphaFoldDB" id="A0A4Y2EZE7"/>
<comment type="caution">
    <text evidence="2">The sequence shown here is derived from an EMBL/GenBank/DDBJ whole genome shotgun (WGS) entry which is preliminary data.</text>
</comment>
<organism evidence="2 3">
    <name type="scientific">Araneus ventricosus</name>
    <name type="common">Orbweaver spider</name>
    <name type="synonym">Epeira ventricosa</name>
    <dbReference type="NCBI Taxonomy" id="182803"/>
    <lineage>
        <taxon>Eukaryota</taxon>
        <taxon>Metazoa</taxon>
        <taxon>Ecdysozoa</taxon>
        <taxon>Arthropoda</taxon>
        <taxon>Chelicerata</taxon>
        <taxon>Arachnida</taxon>
        <taxon>Araneae</taxon>
        <taxon>Araneomorphae</taxon>
        <taxon>Entelegynae</taxon>
        <taxon>Araneoidea</taxon>
        <taxon>Araneidae</taxon>
        <taxon>Araneus</taxon>
    </lineage>
</organism>
<reference evidence="2 3" key="1">
    <citation type="journal article" date="2019" name="Sci. Rep.">
        <title>Orb-weaving spider Araneus ventricosus genome elucidates the spidroin gene catalogue.</title>
        <authorList>
            <person name="Kono N."/>
            <person name="Nakamura H."/>
            <person name="Ohtoshi R."/>
            <person name="Moran D.A.P."/>
            <person name="Shinohara A."/>
            <person name="Yoshida Y."/>
            <person name="Fujiwara M."/>
            <person name="Mori M."/>
            <person name="Tomita M."/>
            <person name="Arakawa K."/>
        </authorList>
    </citation>
    <scope>NUCLEOTIDE SEQUENCE [LARGE SCALE GENOMIC DNA]</scope>
</reference>
<keyword evidence="3" id="KW-1185">Reference proteome</keyword>
<feature type="compositionally biased region" description="Polar residues" evidence="1">
    <location>
        <begin position="1"/>
        <end position="18"/>
    </location>
</feature>
<name>A0A4Y2EZE7_ARAVE</name>
<accession>A0A4Y2EZE7</accession>
<evidence type="ECO:0000313" key="3">
    <source>
        <dbReference type="Proteomes" id="UP000499080"/>
    </source>
</evidence>
<gene>
    <name evidence="2" type="ORF">AVEN_91642_1</name>
</gene>
<evidence type="ECO:0000313" key="2">
    <source>
        <dbReference type="EMBL" id="GBM33245.1"/>
    </source>
</evidence>
<dbReference type="EMBL" id="BGPR01000729">
    <property type="protein sequence ID" value="GBM33245.1"/>
    <property type="molecule type" value="Genomic_DNA"/>
</dbReference>
<proteinExistence type="predicted"/>
<protein>
    <submittedName>
        <fullName evidence="2">Uncharacterized protein</fullName>
    </submittedName>
</protein>
<evidence type="ECO:0000256" key="1">
    <source>
        <dbReference type="SAM" id="MobiDB-lite"/>
    </source>
</evidence>
<feature type="region of interest" description="Disordered" evidence="1">
    <location>
        <begin position="1"/>
        <end position="20"/>
    </location>
</feature>
<sequence>MTRTTPELSPLHHTSTPHQPEDVWPLRMICVQQAPYRGGSSVEQGFEPGTLRPQSRGLTTRPPRPFELGKNKCLYKCDKTFVSHW</sequence>
<dbReference type="Proteomes" id="UP000499080">
    <property type="component" value="Unassembled WGS sequence"/>
</dbReference>